<name>A0A4Q7ZQR1_9ACTN</name>
<protein>
    <submittedName>
        <fullName evidence="1">Uncharacterized protein</fullName>
    </submittedName>
</protein>
<sequence>MAQQLTVDEGSVQNAGVLLLGAAQKVQAALGTLETALSAAGTCWGSSDETAKQFAKQYVPGRDEVLQASRDLEKVLRQEGERAQKAIGLLAGVEYENLRDAKSTPST</sequence>
<dbReference type="Proteomes" id="UP000292564">
    <property type="component" value="Unassembled WGS sequence"/>
</dbReference>
<accession>A0A4Q7ZQR1</accession>
<dbReference type="EMBL" id="SHKY01000001">
    <property type="protein sequence ID" value="RZU53468.1"/>
    <property type="molecule type" value="Genomic_DNA"/>
</dbReference>
<organism evidence="1 2">
    <name type="scientific">Krasilnikovia cinnamomea</name>
    <dbReference type="NCBI Taxonomy" id="349313"/>
    <lineage>
        <taxon>Bacteria</taxon>
        <taxon>Bacillati</taxon>
        <taxon>Actinomycetota</taxon>
        <taxon>Actinomycetes</taxon>
        <taxon>Micromonosporales</taxon>
        <taxon>Micromonosporaceae</taxon>
        <taxon>Krasilnikovia</taxon>
    </lineage>
</organism>
<dbReference type="OrthoDB" id="4562648at2"/>
<reference evidence="1 2" key="1">
    <citation type="submission" date="2019-02" db="EMBL/GenBank/DDBJ databases">
        <title>Sequencing the genomes of 1000 actinobacteria strains.</title>
        <authorList>
            <person name="Klenk H.-P."/>
        </authorList>
    </citation>
    <scope>NUCLEOTIDE SEQUENCE [LARGE SCALE GENOMIC DNA]</scope>
    <source>
        <strain evidence="1 2">DSM 45162</strain>
    </source>
</reference>
<dbReference type="AlphaFoldDB" id="A0A4Q7ZQR1"/>
<evidence type="ECO:0000313" key="2">
    <source>
        <dbReference type="Proteomes" id="UP000292564"/>
    </source>
</evidence>
<keyword evidence="2" id="KW-1185">Reference proteome</keyword>
<evidence type="ECO:0000313" key="1">
    <source>
        <dbReference type="EMBL" id="RZU53468.1"/>
    </source>
</evidence>
<comment type="caution">
    <text evidence="1">The sequence shown here is derived from an EMBL/GenBank/DDBJ whole genome shotgun (WGS) entry which is preliminary data.</text>
</comment>
<dbReference type="RefSeq" id="WP_130511952.1">
    <property type="nucleotide sequence ID" value="NZ_SHKY01000001.1"/>
</dbReference>
<proteinExistence type="predicted"/>
<gene>
    <name evidence="1" type="ORF">EV385_5395</name>
</gene>